<dbReference type="AlphaFoldDB" id="A0A2I0IF40"/>
<organism evidence="1 2">
    <name type="scientific">Punica granatum</name>
    <name type="common">Pomegranate</name>
    <dbReference type="NCBI Taxonomy" id="22663"/>
    <lineage>
        <taxon>Eukaryota</taxon>
        <taxon>Viridiplantae</taxon>
        <taxon>Streptophyta</taxon>
        <taxon>Embryophyta</taxon>
        <taxon>Tracheophyta</taxon>
        <taxon>Spermatophyta</taxon>
        <taxon>Magnoliopsida</taxon>
        <taxon>eudicotyledons</taxon>
        <taxon>Gunneridae</taxon>
        <taxon>Pentapetalae</taxon>
        <taxon>rosids</taxon>
        <taxon>malvids</taxon>
        <taxon>Myrtales</taxon>
        <taxon>Lythraceae</taxon>
        <taxon>Punica</taxon>
    </lineage>
</organism>
<protein>
    <submittedName>
        <fullName evidence="1">Uncharacterized protein</fullName>
    </submittedName>
</protein>
<keyword evidence="2" id="KW-1185">Reference proteome</keyword>
<evidence type="ECO:0000313" key="1">
    <source>
        <dbReference type="EMBL" id="PKI41976.1"/>
    </source>
</evidence>
<dbReference type="STRING" id="22663.A0A2I0IF40"/>
<accession>A0A2I0IF40</accession>
<sequence>MRVLFLPPHVRRATSLVPLATLPGLLTRASLLSCTASSPSHLTRASSNLAGSANPCEITFLQRKFAQPNRSCLLQPCRGLLTRASLLSCTASSPSHLTRASCNFAGSAHSCEFTFLHLKFAEPPRWCLLQPCRGLPTRASLLSCTVSSPSHLARAPCNLAESAIPCQFTFLNRKFTEPPRSCLLQPCRVRRATSLVPLATLPGLLTPLPCSLAGSTNPCEITFPQRKFAETTRSCLLQPCRVCSPVRVYFPAPQVRRASSLVPLPTLPGLLTRASLLSCNASSPSPLPLPSCNLAGSANLCAFTFLHRKFAELARSCLFQPCRFTEPPPSSLLQPCRICKPVRVYFPAPQVRRASSLVPLPTLPGLLTRASLLSCNASSPSPLPLPSCNLAGSANLCAFTFLHRKFAELARSCLFQPCRFTEPPPSSLLQPCRICKPVRVYFPAPQVRRASSLVPLPTLPGLLTRASLLSCNASSPSPLPLPSCNLAGSANLCAFTFLHRKFAELARSCLFQPCRFTEPPPSSLLQPCRICKPVRVYFPAPQVRRASSLVPLPTLPGLLTRASLLSCNASSPSPLPLPSCNLAGSANLCAFTFLHRKFAELARSCLFQPCRFTEPPPSSLLQPCRICKPVRVYFPAPQVRRASSLVPLPTLPGLLTRASLLSCNASSPSPLPLPSCNLAGSANLCAFTFLHRKFAEPARSCLLQPCRVCSPVRVYFSASQVRGATSLSPCNFVGSANLCELTFLHRKFAEPPHSCFLQPCRVCSPFTFLQRKFTEPLPSCLLQRCRISKQVRAYFPAAQARRANSLVPLATLPGSPSHLVRASCNLARSANPCMLTFLHRKFAEPPRSCLLQPCRDCQPVRDYIPAAQVRRANLLVPLATLPRLLIRASLHSCNASLPSHLARASCNLAGSANPCEFTFLQRKFAKPARSCLLQACRSANPCEITFLQRKFADQLAHASCNLAGSANPCELTFLHGKFAEPPRSCLLQLCRFAEPARSCLLQPCRVCSPVRVYFSASQIRGAISLSSCNFAGSPNPCELNFLHRKFAEPPRSCFLRPCRVCSPVRVYFSASQIRGAISLSSCNFAGSPNPCELNFLHRKFAELARSCLFQPCRRKFAEPPRSCLIQPCRVCSPVRVYFPSPHVRRATSLVPLATLPGLLTRTSLLSCTASSPSHLARASCSFAGSANPCEFTFQHRKFAEPPRSCLLQLCRVC</sequence>
<comment type="caution">
    <text evidence="1">The sequence shown here is derived from an EMBL/GenBank/DDBJ whole genome shotgun (WGS) entry which is preliminary data.</text>
</comment>
<dbReference type="EMBL" id="PGOL01003246">
    <property type="protein sequence ID" value="PKI41976.1"/>
    <property type="molecule type" value="Genomic_DNA"/>
</dbReference>
<proteinExistence type="predicted"/>
<gene>
    <name evidence="1" type="ORF">CRG98_037636</name>
</gene>
<reference evidence="1 2" key="1">
    <citation type="submission" date="2017-11" db="EMBL/GenBank/DDBJ databases">
        <title>De-novo sequencing of pomegranate (Punica granatum L.) genome.</title>
        <authorList>
            <person name="Akparov Z."/>
            <person name="Amiraslanov A."/>
            <person name="Hajiyeva S."/>
            <person name="Abbasov M."/>
            <person name="Kaur K."/>
            <person name="Hamwieh A."/>
            <person name="Solovyev V."/>
            <person name="Salamov A."/>
            <person name="Braich B."/>
            <person name="Kosarev P."/>
            <person name="Mahmoud A."/>
            <person name="Hajiyev E."/>
            <person name="Babayeva S."/>
            <person name="Izzatullayeva V."/>
            <person name="Mammadov A."/>
            <person name="Mammadov A."/>
            <person name="Sharifova S."/>
            <person name="Ojaghi J."/>
            <person name="Eynullazada K."/>
            <person name="Bayramov B."/>
            <person name="Abdulazimova A."/>
            <person name="Shahmuradov I."/>
        </authorList>
    </citation>
    <scope>NUCLEOTIDE SEQUENCE [LARGE SCALE GENOMIC DNA]</scope>
    <source>
        <strain evidence="2">cv. AG2017</strain>
        <tissue evidence="1">Leaf</tissue>
    </source>
</reference>
<dbReference type="Proteomes" id="UP000233551">
    <property type="component" value="Unassembled WGS sequence"/>
</dbReference>
<name>A0A2I0IF40_PUNGR</name>
<evidence type="ECO:0000313" key="2">
    <source>
        <dbReference type="Proteomes" id="UP000233551"/>
    </source>
</evidence>